<dbReference type="PANTHER" id="PTHR31225">
    <property type="entry name" value="OS04G0344100 PROTEIN-RELATED"/>
    <property type="match status" value="1"/>
</dbReference>
<comment type="pathway">
    <text evidence="1">Secondary metabolite biosynthesis; terpenoid biosynthesis.</text>
</comment>
<feature type="domain" description="Terpene synthase N-terminal" evidence="3">
    <location>
        <begin position="656"/>
        <end position="761"/>
    </location>
</feature>
<keyword evidence="6" id="KW-1185">Reference proteome</keyword>
<dbReference type="InterPro" id="IPR008949">
    <property type="entry name" value="Isoprenoid_synthase_dom_sf"/>
</dbReference>
<dbReference type="SUPFAM" id="SSF48576">
    <property type="entry name" value="Terpenoid synthases"/>
    <property type="match status" value="2"/>
</dbReference>
<feature type="domain" description="Terpene synthase N-terminal" evidence="3">
    <location>
        <begin position="54"/>
        <end position="207"/>
    </location>
</feature>
<dbReference type="InterPro" id="IPR005630">
    <property type="entry name" value="Terpene_synthase_metal-bd"/>
</dbReference>
<keyword evidence="2" id="KW-0479">Metal-binding</keyword>
<dbReference type="InterPro" id="IPR034741">
    <property type="entry name" value="Terpene_cyclase-like_1_C"/>
</dbReference>
<evidence type="ECO:0000259" key="4">
    <source>
        <dbReference type="Pfam" id="PF03936"/>
    </source>
</evidence>
<dbReference type="GO" id="GO:0010333">
    <property type="term" value="F:terpene synthase activity"/>
    <property type="evidence" value="ECO:0000318"/>
    <property type="project" value="GO_Central"/>
</dbReference>
<feature type="domain" description="Terpene synthase metal-binding" evidence="4">
    <location>
        <begin position="335"/>
        <end position="573"/>
    </location>
</feature>
<dbReference type="GO" id="GO:0000287">
    <property type="term" value="F:magnesium ion binding"/>
    <property type="evidence" value="ECO:0007669"/>
    <property type="project" value="InterPro"/>
</dbReference>
<protein>
    <submittedName>
        <fullName evidence="5">Uncharacterized protein</fullName>
    </submittedName>
</protein>
<dbReference type="CDD" id="cd00684">
    <property type="entry name" value="Terpene_cyclase_plant_C1"/>
    <property type="match status" value="2"/>
</dbReference>
<dbReference type="Pfam" id="PF03936">
    <property type="entry name" value="Terpene_synth_C"/>
    <property type="match status" value="2"/>
</dbReference>
<evidence type="ECO:0000259" key="3">
    <source>
        <dbReference type="Pfam" id="PF01397"/>
    </source>
</evidence>
<proteinExistence type="predicted"/>
<reference evidence="5" key="2">
    <citation type="submission" date="2019-01" db="UniProtKB">
        <authorList>
            <consortium name="EnsemblPlants"/>
        </authorList>
    </citation>
    <scope>IDENTIFICATION</scope>
    <source>
        <strain evidence="5">cv. Heinz 1706</strain>
    </source>
</reference>
<sequence>MVSILSNIGMMVVTFKRPSLFTSLRRRSANNIIITKHSHPISTTRRSGNYKPTMWDFQFIQSLHNPYEGDKYMKRLNKLKKEVKKMMMTVEGSHDEELEKLELIDNLERLGVSYHFKDEIMQIMRSINININIAPPDSLYTTALKFRLLRQHGFHISQDILNDFKDENGNLKQSICKDTKGMLEFYEASFLSTETEITLKNATIFTVSKDEHDNLKQSTCNNTKGLLKLYEASFLSIENESFLRNTTKSTLAHLMRYVDQNRCGEEDNMIVELVVHALELPRHWMVPRLETRWYISIYERMSNANPLLLELAKLDFNIVQATHQQDLRILSRWWKNTGLAEKLPFSRDILVENMFWAVGALFEPQHSYFRRLITKVIVFISIIDDIYDVYGTLDELELFTLAIQRWDTKAMEQLPDYMKVCYLALINIINEVAYEVLKNHDINVLPYLTKSWADLCKSYLQEAKWYHNGYKPNLEEYMDNARISIGVPMVLVHSLFLVTNQITKEALDSLTNYPDIIRWSATIFRLNDDLGTSSDELKRGDVSKSIQCYMNEKGASEEEAIEHIEFLIQETWEAMNTAQSKNSPLSETFIEVAKNITKASHFMYLHSDVKRMMMVTFKRPSLFTSLRRHSANNIIITKHSHPISATRRSGNYKPTMWDFQFIQSLHNPYAGDKYMKRLNEVKKEAKKMMMTVEGSHDEELEKLELIDNLERLGVSYHFKDEIMQILRSINININIAPPDSLYTTALKFRLLRQHGFHISQDDDITVELVVHALELPRHWMMPRLETELYIRIYGRMSNANPLLLELAKLDFNIVQATHQQDFEKSVKVRWWKSMSLAEKLSFSRDRLVEDFFWSVGLAFEPQHSLCRRMLAKNVAFIIVIDDIYDVYGSLDELEIFTRAVERWDIKAMEQLPDYMKLCYLSLFNTTNEMAYHILKQQGINVLPYLTKQWTDLCKSYLQEAKWYHNGHKPRLEEYMDNAWISIGIPLVLLHAFIFLTNPITKEALESLNKNPDIIHRCAIINRSVDDLGTSSYELKRGDVPKSIQCYMNDTVVSEEEARKHINLLTKEMWEVMNKDQISKQVLFSEEFIKIVFNFSRTSHCMYQHGDGHGI</sequence>
<evidence type="ECO:0000256" key="1">
    <source>
        <dbReference type="ARBA" id="ARBA00004721"/>
    </source>
</evidence>
<dbReference type="AlphaFoldDB" id="A0A5H1ZRW4"/>
<dbReference type="UniPathway" id="UPA00213"/>
<dbReference type="PANTHER" id="PTHR31225:SF83">
    <property type="entry name" value="(R)-LINALOOL SYNTHASE TPS5, CHLOROPLASTIC"/>
    <property type="match status" value="1"/>
</dbReference>
<dbReference type="GO" id="GO:0046246">
    <property type="term" value="P:terpene biosynthetic process"/>
    <property type="evidence" value="ECO:0000318"/>
    <property type="project" value="GO_Central"/>
</dbReference>
<reference evidence="5" key="1">
    <citation type="journal article" date="2012" name="Nature">
        <title>The tomato genome sequence provides insights into fleshy fruit evolution.</title>
        <authorList>
            <consortium name="Tomato Genome Consortium"/>
        </authorList>
    </citation>
    <scope>NUCLEOTIDE SEQUENCE [LARGE SCALE GENOMIC DNA]</scope>
    <source>
        <strain evidence="5">cv. Heinz 1706</strain>
    </source>
</reference>
<dbReference type="SUPFAM" id="SSF48239">
    <property type="entry name" value="Terpenoid cyclases/Protein prenyltransferases"/>
    <property type="match status" value="3"/>
</dbReference>
<dbReference type="InterPro" id="IPR044814">
    <property type="entry name" value="Terpene_cyclase_plant_C1"/>
</dbReference>
<dbReference type="SFLD" id="SFLDS00005">
    <property type="entry name" value="Isoprenoid_Synthase_Type_I"/>
    <property type="match status" value="2"/>
</dbReference>
<dbReference type="SFLD" id="SFLDG01019">
    <property type="entry name" value="Terpene_Cyclase_Like_1_C_Termi"/>
    <property type="match status" value="2"/>
</dbReference>
<accession>A0A5H1ZRW4</accession>
<dbReference type="Gene3D" id="1.50.10.130">
    <property type="entry name" value="Terpene synthase, N-terminal domain"/>
    <property type="match status" value="4"/>
</dbReference>
<evidence type="ECO:0000313" key="5">
    <source>
        <dbReference type="EnsemblPlants" id="Solyc01g105890.3.1"/>
    </source>
</evidence>
<organism evidence="5">
    <name type="scientific">Solanum lycopersicum</name>
    <name type="common">Tomato</name>
    <name type="synonym">Lycopersicon esculentum</name>
    <dbReference type="NCBI Taxonomy" id="4081"/>
    <lineage>
        <taxon>Eukaryota</taxon>
        <taxon>Viridiplantae</taxon>
        <taxon>Streptophyta</taxon>
        <taxon>Embryophyta</taxon>
        <taxon>Tracheophyta</taxon>
        <taxon>Spermatophyta</taxon>
        <taxon>Magnoliopsida</taxon>
        <taxon>eudicotyledons</taxon>
        <taxon>Gunneridae</taxon>
        <taxon>Pentapetalae</taxon>
        <taxon>asterids</taxon>
        <taxon>lamiids</taxon>
        <taxon>Solanales</taxon>
        <taxon>Solanaceae</taxon>
        <taxon>Solanoideae</taxon>
        <taxon>Solaneae</taxon>
        <taxon>Solanum</taxon>
        <taxon>Solanum subgen. Lycopersicon</taxon>
    </lineage>
</organism>
<dbReference type="PaxDb" id="4081-Solyc01g105900.2.1"/>
<dbReference type="SMR" id="A0A5H1ZRW4"/>
<name>A0A5H1ZRW4_SOLLC</name>
<dbReference type="InterPro" id="IPR008930">
    <property type="entry name" value="Terpenoid_cyclase/PrenylTrfase"/>
</dbReference>
<dbReference type="Gramene" id="Solyc01g105890.3.1">
    <property type="protein sequence ID" value="Solyc01g105890.3.1"/>
    <property type="gene ID" value="Solyc01g105890.3"/>
</dbReference>
<dbReference type="InParanoid" id="A0A5H1ZRW4"/>
<dbReference type="InterPro" id="IPR050148">
    <property type="entry name" value="Terpene_synthase-like"/>
</dbReference>
<dbReference type="EnsemblPlants" id="Solyc01g105890.3.1">
    <property type="protein sequence ID" value="Solyc01g105890.3.1"/>
    <property type="gene ID" value="Solyc01g105890.3"/>
</dbReference>
<evidence type="ECO:0000313" key="6">
    <source>
        <dbReference type="Proteomes" id="UP000004994"/>
    </source>
</evidence>
<feature type="domain" description="Terpene synthase metal-binding" evidence="4">
    <location>
        <begin position="832"/>
        <end position="1070"/>
    </location>
</feature>
<evidence type="ECO:0000256" key="2">
    <source>
        <dbReference type="ARBA" id="ARBA00022723"/>
    </source>
</evidence>
<dbReference type="FunFam" id="1.10.600.10:FF:000007">
    <property type="entry name" value="Isoprene synthase, chloroplastic"/>
    <property type="match status" value="2"/>
</dbReference>
<dbReference type="Pfam" id="PF01397">
    <property type="entry name" value="Terpene_synth"/>
    <property type="match status" value="2"/>
</dbReference>
<dbReference type="OMA" id="IMDTWKK"/>
<dbReference type="Proteomes" id="UP000004994">
    <property type="component" value="Chromosome 1"/>
</dbReference>
<dbReference type="GO" id="GO:0016102">
    <property type="term" value="P:diterpenoid biosynthetic process"/>
    <property type="evidence" value="ECO:0007669"/>
    <property type="project" value="InterPro"/>
</dbReference>
<dbReference type="InterPro" id="IPR036965">
    <property type="entry name" value="Terpene_synth_N_sf"/>
</dbReference>
<dbReference type="SFLD" id="SFLDG01014">
    <property type="entry name" value="Terpene_Cyclase_Like_1_N-term"/>
    <property type="match status" value="1"/>
</dbReference>
<dbReference type="InterPro" id="IPR001906">
    <property type="entry name" value="Terpene_synth_N"/>
</dbReference>
<dbReference type="Gene3D" id="1.10.600.10">
    <property type="entry name" value="Farnesyl Diphosphate Synthase"/>
    <property type="match status" value="2"/>
</dbReference>